<evidence type="ECO:0000313" key="4">
    <source>
        <dbReference type="Proteomes" id="UP000234639"/>
    </source>
</evidence>
<sequence>MKNKFLNSFIIITLVLVAFIAYNKFKLSQNSHFTVTADTIIKPGSEISKYVTQEEVDSFSFRYSDIHCDKENNSTLIPLRNALENKDTSKVLKFLKDNNLSADIKMLDGRTPIMYSAFYNDINTTKELINLGANIHIKDRYKLNALAYAVSINSADTVKVLLDNNLTIEETPVVQYYYPQRKFYRTIDKIIIDNDDIQIKYQDFTKEETCQNTSSKSAYETMEYLVTFNIYDTAKVILESGYKPYTYIGYGEIPVYGNYIYDIFPQENINSKIEYAKNSNKDIFNLKLFMDEFSYDYTLYKRIEDYPNHEPMLDLLLEHNVSGQPSKELLKKEYDRCYKENYKECFNKDNSCRPVFEIYDEIRALNVMYKLFKNYCPDKNGTFKNTKEFIAFKNEDKKEYVISSFKNRSPEKVFIKDKNMTLDKLREYEYKNSEDENERNFIKTYYLKTN</sequence>
<dbReference type="InterPro" id="IPR002110">
    <property type="entry name" value="Ankyrin_rpt"/>
</dbReference>
<keyword evidence="2" id="KW-0472">Membrane</keyword>
<keyword evidence="2" id="KW-0812">Transmembrane</keyword>
<proteinExistence type="predicted"/>
<organism evidence="3 4">
    <name type="scientific">Campylobacter ureolyticus</name>
    <dbReference type="NCBI Taxonomy" id="827"/>
    <lineage>
        <taxon>Bacteria</taxon>
        <taxon>Pseudomonadati</taxon>
        <taxon>Campylobacterota</taxon>
        <taxon>Epsilonproteobacteria</taxon>
        <taxon>Campylobacterales</taxon>
        <taxon>Campylobacteraceae</taxon>
        <taxon>Campylobacter</taxon>
    </lineage>
</organism>
<comment type="caution">
    <text evidence="3">The sequence shown here is derived from an EMBL/GenBank/DDBJ whole genome shotgun (WGS) entry which is preliminary data.</text>
</comment>
<dbReference type="EMBL" id="PKHU01000002">
    <property type="protein sequence ID" value="PKZ29734.1"/>
    <property type="molecule type" value="Genomic_DNA"/>
</dbReference>
<feature type="repeat" description="ANK" evidence="1">
    <location>
        <begin position="108"/>
        <end position="140"/>
    </location>
</feature>
<reference evidence="3 4" key="1">
    <citation type="submission" date="2017-12" db="EMBL/GenBank/DDBJ databases">
        <title>Phylogenetic diversity of female urinary microbiome.</title>
        <authorList>
            <person name="Thomas-White K."/>
            <person name="Wolfe A.J."/>
        </authorList>
    </citation>
    <scope>NUCLEOTIDE SEQUENCE [LARGE SCALE GENOMIC DNA]</scope>
    <source>
        <strain evidence="3 4">UMB0112</strain>
    </source>
</reference>
<dbReference type="PROSITE" id="PS50088">
    <property type="entry name" value="ANK_REPEAT"/>
    <property type="match status" value="1"/>
</dbReference>
<keyword evidence="2" id="KW-1133">Transmembrane helix</keyword>
<evidence type="ECO:0000256" key="1">
    <source>
        <dbReference type="PROSITE-ProRule" id="PRU00023"/>
    </source>
</evidence>
<dbReference type="RefSeq" id="WP_101636734.1">
    <property type="nucleotide sequence ID" value="NZ_PKHU01000002.1"/>
</dbReference>
<feature type="transmembrane region" description="Helical" evidence="2">
    <location>
        <begin position="5"/>
        <end position="22"/>
    </location>
</feature>
<dbReference type="InterPro" id="IPR036770">
    <property type="entry name" value="Ankyrin_rpt-contain_sf"/>
</dbReference>
<gene>
    <name evidence="3" type="ORF">CYJ41_02250</name>
</gene>
<accession>A0A2I1NBG8</accession>
<dbReference type="PROSITE" id="PS50297">
    <property type="entry name" value="ANK_REP_REGION"/>
    <property type="match status" value="1"/>
</dbReference>
<dbReference type="AlphaFoldDB" id="A0A2I1NBG8"/>
<dbReference type="Proteomes" id="UP000234639">
    <property type="component" value="Unassembled WGS sequence"/>
</dbReference>
<dbReference type="SUPFAM" id="SSF48403">
    <property type="entry name" value="Ankyrin repeat"/>
    <property type="match status" value="1"/>
</dbReference>
<name>A0A2I1NBG8_9BACT</name>
<dbReference type="Pfam" id="PF12796">
    <property type="entry name" value="Ank_2"/>
    <property type="match status" value="1"/>
</dbReference>
<dbReference type="SMART" id="SM00248">
    <property type="entry name" value="ANK"/>
    <property type="match status" value="2"/>
</dbReference>
<protein>
    <submittedName>
        <fullName evidence="3">Ankyrin repeat domain-containing protein</fullName>
    </submittedName>
</protein>
<keyword evidence="1" id="KW-0040">ANK repeat</keyword>
<evidence type="ECO:0000313" key="3">
    <source>
        <dbReference type="EMBL" id="PKZ29734.1"/>
    </source>
</evidence>
<evidence type="ECO:0000256" key="2">
    <source>
        <dbReference type="SAM" id="Phobius"/>
    </source>
</evidence>
<dbReference type="Gene3D" id="1.25.40.20">
    <property type="entry name" value="Ankyrin repeat-containing domain"/>
    <property type="match status" value="1"/>
</dbReference>